<keyword evidence="6" id="KW-1185">Reference proteome</keyword>
<keyword evidence="1 3" id="KW-0853">WD repeat</keyword>
<organism evidence="5 6">
    <name type="scientific">Bursaphelenchus okinawaensis</name>
    <dbReference type="NCBI Taxonomy" id="465554"/>
    <lineage>
        <taxon>Eukaryota</taxon>
        <taxon>Metazoa</taxon>
        <taxon>Ecdysozoa</taxon>
        <taxon>Nematoda</taxon>
        <taxon>Chromadorea</taxon>
        <taxon>Rhabditida</taxon>
        <taxon>Tylenchina</taxon>
        <taxon>Tylenchomorpha</taxon>
        <taxon>Aphelenchoidea</taxon>
        <taxon>Aphelenchoididae</taxon>
        <taxon>Bursaphelenchus</taxon>
    </lineage>
</organism>
<dbReference type="InterPro" id="IPR051859">
    <property type="entry name" value="DCAF"/>
</dbReference>
<dbReference type="EMBL" id="CAJFCW020000001">
    <property type="protein sequence ID" value="CAG9082719.1"/>
    <property type="molecule type" value="Genomic_DNA"/>
</dbReference>
<evidence type="ECO:0008006" key="7">
    <source>
        <dbReference type="Google" id="ProtNLM"/>
    </source>
</evidence>
<dbReference type="PANTHER" id="PTHR19847:SF7">
    <property type="entry name" value="DDB1- AND CUL4-ASSOCIATED FACTOR 11"/>
    <property type="match status" value="1"/>
</dbReference>
<comment type="caution">
    <text evidence="5">The sequence shown here is derived from an EMBL/GenBank/DDBJ whole genome shotgun (WGS) entry which is preliminary data.</text>
</comment>
<evidence type="ECO:0000256" key="2">
    <source>
        <dbReference type="ARBA" id="ARBA00022737"/>
    </source>
</evidence>
<dbReference type="InterPro" id="IPR015943">
    <property type="entry name" value="WD40/YVTN_repeat-like_dom_sf"/>
</dbReference>
<keyword evidence="2" id="KW-0677">Repeat</keyword>
<dbReference type="InterPro" id="IPR020472">
    <property type="entry name" value="WD40_PAC1"/>
</dbReference>
<dbReference type="PRINTS" id="PR00320">
    <property type="entry name" value="GPROTEINBRPT"/>
</dbReference>
<dbReference type="GO" id="GO:0080008">
    <property type="term" value="C:Cul4-RING E3 ubiquitin ligase complex"/>
    <property type="evidence" value="ECO:0007669"/>
    <property type="project" value="TreeGrafter"/>
</dbReference>
<feature type="repeat" description="WD" evidence="3">
    <location>
        <begin position="290"/>
        <end position="323"/>
    </location>
</feature>
<dbReference type="Gene3D" id="2.130.10.10">
    <property type="entry name" value="YVTN repeat-like/Quinoprotein amine dehydrogenase"/>
    <property type="match status" value="2"/>
</dbReference>
<dbReference type="OrthoDB" id="63070at2759"/>
<feature type="region of interest" description="Disordered" evidence="4">
    <location>
        <begin position="39"/>
        <end position="59"/>
    </location>
</feature>
<dbReference type="GO" id="GO:0043161">
    <property type="term" value="P:proteasome-mediated ubiquitin-dependent protein catabolic process"/>
    <property type="evidence" value="ECO:0007669"/>
    <property type="project" value="TreeGrafter"/>
</dbReference>
<evidence type="ECO:0000256" key="3">
    <source>
        <dbReference type="PROSITE-ProRule" id="PRU00221"/>
    </source>
</evidence>
<dbReference type="AlphaFoldDB" id="A0A811JTP7"/>
<evidence type="ECO:0000256" key="4">
    <source>
        <dbReference type="SAM" id="MobiDB-lite"/>
    </source>
</evidence>
<dbReference type="SMART" id="SM00320">
    <property type="entry name" value="WD40"/>
    <property type="match status" value="6"/>
</dbReference>
<dbReference type="InterPro" id="IPR001680">
    <property type="entry name" value="WD40_rpt"/>
</dbReference>
<feature type="repeat" description="WD" evidence="3">
    <location>
        <begin position="465"/>
        <end position="506"/>
    </location>
</feature>
<dbReference type="SUPFAM" id="SSF50978">
    <property type="entry name" value="WD40 repeat-like"/>
    <property type="match status" value="1"/>
</dbReference>
<dbReference type="PANTHER" id="PTHR19847">
    <property type="entry name" value="DDB1- AND CUL4-ASSOCIATED FACTOR 11"/>
    <property type="match status" value="1"/>
</dbReference>
<evidence type="ECO:0000313" key="6">
    <source>
        <dbReference type="Proteomes" id="UP000614601"/>
    </source>
</evidence>
<evidence type="ECO:0000313" key="5">
    <source>
        <dbReference type="EMBL" id="CAD5206673.1"/>
    </source>
</evidence>
<proteinExistence type="predicted"/>
<dbReference type="Pfam" id="PF00400">
    <property type="entry name" value="WD40"/>
    <property type="match status" value="3"/>
</dbReference>
<name>A0A811JTP7_9BILA</name>
<dbReference type="Proteomes" id="UP000614601">
    <property type="component" value="Unassembled WGS sequence"/>
</dbReference>
<sequence>MGAAESSDYNNRSSLLDEYAQRDLLNQLRDLSAFQAIQQDTGEQEESEGTSSNSMSFGDVSDNRHYRVIRSNNDAIKKSYNELLVDTSIRAGTYSDSKCCHHNSLCTLLQQRELGAQWRPCCDRRLYRNRSSGFSLGEKTGYSNKFLANSRHKLDAIRSKTFCAFHVPNDQGIITASQDHKIRWYKSNSDDGYYLYKVIDVPYVGWTILDVIVSPDGRDLVYSTWNDAMYQCALEGDVENWLPLRVEAQESRFALFSIRFNSSGTEIVAGSTDRYMYIYDRESQRCVLSVNAHDDDVNAVSFVDQSSHLILTGADDGLIKVWDRRTIGSSNRAEPVGIMAGHYDGVTYLDSRDDGRYFLSNSKDQSIKLWDLRHTASQTAVKNTLNSVQSQQWDYRYQRAPTEMNQELMDGDCSVLTMKGHSVLHTLVRAKFSPESTGKRYIYTGCATGNCVVYDIIDGKMKAKFGGHKSVVRDCSWHPENNEIVTASWDGATSFWNYASSLEKRTESAILSPSKIVKKRKRR</sequence>
<accession>A0A811JTP7</accession>
<dbReference type="Proteomes" id="UP000783686">
    <property type="component" value="Unassembled WGS sequence"/>
</dbReference>
<reference evidence="5" key="1">
    <citation type="submission" date="2020-09" db="EMBL/GenBank/DDBJ databases">
        <authorList>
            <person name="Kikuchi T."/>
        </authorList>
    </citation>
    <scope>NUCLEOTIDE SEQUENCE</scope>
    <source>
        <strain evidence="5">SH1</strain>
    </source>
</reference>
<dbReference type="InterPro" id="IPR036322">
    <property type="entry name" value="WD40_repeat_dom_sf"/>
</dbReference>
<gene>
    <name evidence="5" type="ORF">BOKJ2_LOCUS1357</name>
</gene>
<dbReference type="PROSITE" id="PS50294">
    <property type="entry name" value="WD_REPEATS_REGION"/>
    <property type="match status" value="3"/>
</dbReference>
<evidence type="ECO:0000256" key="1">
    <source>
        <dbReference type="ARBA" id="ARBA00022574"/>
    </source>
</evidence>
<protein>
    <recommendedName>
        <fullName evidence="7">WD_REPEATS_REGION domain-containing protein</fullName>
    </recommendedName>
</protein>
<dbReference type="EMBL" id="CAJFDH010000001">
    <property type="protein sequence ID" value="CAD5206673.1"/>
    <property type="molecule type" value="Genomic_DNA"/>
</dbReference>
<feature type="repeat" description="WD" evidence="3">
    <location>
        <begin position="339"/>
        <end position="380"/>
    </location>
</feature>
<dbReference type="PROSITE" id="PS50082">
    <property type="entry name" value="WD_REPEATS_2"/>
    <property type="match status" value="3"/>
</dbReference>